<dbReference type="Proteomes" id="UP001071230">
    <property type="component" value="Unassembled WGS sequence"/>
</dbReference>
<dbReference type="InterPro" id="IPR043129">
    <property type="entry name" value="ATPase_NBD"/>
</dbReference>
<dbReference type="Pfam" id="PF01968">
    <property type="entry name" value="Hydantoinase_A"/>
    <property type="match status" value="1"/>
</dbReference>
<reference evidence="3" key="2">
    <citation type="submission" date="2020-01" db="EMBL/GenBank/DDBJ databases">
        <authorList>
            <person name="Hornung B."/>
        </authorList>
    </citation>
    <scope>NUCLEOTIDE SEQUENCE</scope>
    <source>
        <strain evidence="3">PacBioINE</strain>
    </source>
</reference>
<dbReference type="InterPro" id="IPR045079">
    <property type="entry name" value="Oxoprolinase-like"/>
</dbReference>
<dbReference type="Pfam" id="PF05378">
    <property type="entry name" value="Hydant_A_N"/>
    <property type="match status" value="1"/>
</dbReference>
<evidence type="ECO:0000313" key="5">
    <source>
        <dbReference type="Proteomes" id="UP001071230"/>
    </source>
</evidence>
<dbReference type="EMBL" id="CDGJ01000040">
    <property type="protein sequence ID" value="CEJ07156.1"/>
    <property type="molecule type" value="Genomic_DNA"/>
</dbReference>
<dbReference type="InterPro" id="IPR002821">
    <property type="entry name" value="Hydantoinase_A"/>
</dbReference>
<dbReference type="EC" id="3.-.-.-" evidence="3"/>
<sequence length="656" mass="70190">MSLALGIDTGGTYTDGVLLDLESEQVMRKAKAFTTREDLSIGILGCIENLHWSHLDDVSLVALSTTLATNAIIEDRGCRVGLILIGHEPTGDLPAQEIVAVAGGHDIKGNPLAKLDVLALNQALTNMQGKVDTLAISGFLSVRNPEHELQALEEVKNLWQLPVVCAHQLTTALGFYERTVTACLNARLLPIIAEWLVAVKSVLAGKNIKAPLMVVKGDGSLMSEEVAREKPIQTILSGPAASIVGATFLTGCEQALVLDMGGTTTDIAIIEKGRPGLNIEGATVGGWKTRVEAAEISTFGLGGDSYIQVSRDGKMSIGPKRVWSLAASAEYFPHLVDELMELSVRNEVTGYQPVDCWMLVKGTGTGDNWSEDERQVIQALQDGAHNIFVLAERTGQHVNLLPMARLEQAQVVGRISLTPTDLLHAAGKFTRWSAAPSIAAARLQAERIRMPLDDFVAAGLCKVQNAVSCSILQSLLYRQGLNIDISSAPGAKVFLERFLAGQTQGGLGVEMHLDYPIVAVGAPVSAYLPDVGNGFHTDVFIPEHAEVANAVGAAVGQIVETVRVLIKAGDEGGFLVHAPGEREAFLYLDEAEKWAVDRARKVAHRNAKRAGAIEPYLVVTKEEAIAHSAVTDGELFVEMRIEVTAVGRPGWGVGKE</sequence>
<reference evidence="4" key="1">
    <citation type="submission" date="2014-11" db="EMBL/GenBank/DDBJ databases">
        <authorList>
            <person name="Hornung B.V."/>
        </authorList>
    </citation>
    <scope>NUCLEOTIDE SEQUENCE</scope>
    <source>
        <strain evidence="4">INE</strain>
    </source>
</reference>
<dbReference type="PANTHER" id="PTHR11365">
    <property type="entry name" value="5-OXOPROLINASE RELATED"/>
    <property type="match status" value="1"/>
</dbReference>
<protein>
    <submittedName>
        <fullName evidence="3">Hydantoinase/oxoprolinase N-terminal region</fullName>
        <ecNumber evidence="3">3.-.-.-</ecNumber>
    </submittedName>
    <submittedName>
        <fullName evidence="4">N-methylhydantoinase A/acetone carboxylase, beta subunit</fullName>
    </submittedName>
</protein>
<feature type="domain" description="Hydantoinase/oxoprolinase N-terminal" evidence="2">
    <location>
        <begin position="5"/>
        <end position="156"/>
    </location>
</feature>
<keyword evidence="3" id="KW-0378">Hydrolase</keyword>
<accession>A0A8S0WAG3</accession>
<proteinExistence type="predicted"/>
<dbReference type="PANTHER" id="PTHR11365:SF2">
    <property type="entry name" value="5-OXOPROLINASE"/>
    <property type="match status" value="1"/>
</dbReference>
<organism evidence="3">
    <name type="scientific">Acididesulfobacillus acetoxydans</name>
    <dbReference type="NCBI Taxonomy" id="1561005"/>
    <lineage>
        <taxon>Bacteria</taxon>
        <taxon>Bacillati</taxon>
        <taxon>Bacillota</taxon>
        <taxon>Clostridia</taxon>
        <taxon>Eubacteriales</taxon>
        <taxon>Peptococcaceae</taxon>
        <taxon>Acididesulfobacillus</taxon>
    </lineage>
</organism>
<dbReference type="KEGG" id="aacx:DEACI_4252"/>
<dbReference type="GO" id="GO:0006749">
    <property type="term" value="P:glutathione metabolic process"/>
    <property type="evidence" value="ECO:0007669"/>
    <property type="project" value="TreeGrafter"/>
</dbReference>
<gene>
    <name evidence="4" type="ORF">DEACI_1614</name>
    <name evidence="3" type="ORF">DEACI_4252</name>
</gene>
<evidence type="ECO:0000313" key="3">
    <source>
        <dbReference type="EMBL" id="CAA7603429.1"/>
    </source>
</evidence>
<dbReference type="AlphaFoldDB" id="A0A8S0WAG3"/>
<dbReference type="InterPro" id="IPR008040">
    <property type="entry name" value="Hydant_A_N"/>
</dbReference>
<keyword evidence="5" id="KW-1185">Reference proteome</keyword>
<dbReference type="SUPFAM" id="SSF53067">
    <property type="entry name" value="Actin-like ATPase domain"/>
    <property type="match status" value="1"/>
</dbReference>
<dbReference type="GO" id="GO:0005829">
    <property type="term" value="C:cytosol"/>
    <property type="evidence" value="ECO:0007669"/>
    <property type="project" value="TreeGrafter"/>
</dbReference>
<dbReference type="RefSeq" id="WP_240986631.1">
    <property type="nucleotide sequence ID" value="NZ_CDGJ01000040.1"/>
</dbReference>
<evidence type="ECO:0000259" key="1">
    <source>
        <dbReference type="Pfam" id="PF01968"/>
    </source>
</evidence>
<dbReference type="Proteomes" id="UP000836597">
    <property type="component" value="Chromosome"/>
</dbReference>
<evidence type="ECO:0000259" key="2">
    <source>
        <dbReference type="Pfam" id="PF05378"/>
    </source>
</evidence>
<feature type="domain" description="Hydantoinase A/oxoprolinase" evidence="1">
    <location>
        <begin position="178"/>
        <end position="320"/>
    </location>
</feature>
<name>A0A8S0WAG3_9FIRM</name>
<dbReference type="EMBL" id="LR746496">
    <property type="protein sequence ID" value="CAA7603429.1"/>
    <property type="molecule type" value="Genomic_DNA"/>
</dbReference>
<dbReference type="GO" id="GO:0017168">
    <property type="term" value="F:5-oxoprolinase (ATP-hydrolyzing) activity"/>
    <property type="evidence" value="ECO:0007669"/>
    <property type="project" value="TreeGrafter"/>
</dbReference>
<evidence type="ECO:0000313" key="4">
    <source>
        <dbReference type="EMBL" id="CEJ07156.1"/>
    </source>
</evidence>